<dbReference type="SUPFAM" id="SSF55729">
    <property type="entry name" value="Acyl-CoA N-acyltransferases (Nat)"/>
    <property type="match status" value="1"/>
</dbReference>
<keyword evidence="1" id="KW-0808">Transferase</keyword>
<dbReference type="InterPro" id="IPR016181">
    <property type="entry name" value="Acyl_CoA_acyltransferase"/>
</dbReference>
<gene>
    <name evidence="4" type="ORF">GCM10009613_49590</name>
</gene>
<comment type="caution">
    <text evidence="4">The sequence shown here is derived from an EMBL/GenBank/DDBJ whole genome shotgun (WGS) entry which is preliminary data.</text>
</comment>
<dbReference type="InterPro" id="IPR000182">
    <property type="entry name" value="GNAT_dom"/>
</dbReference>
<sequence length="99" mass="10765">MTTGTDGPTLRPAAPQDVGTLHRFVVELAAAEAFPGAVETLLGHLARLAVERGCGRLEWWVLHSNDGAIRFYERLRARGLDEIGVMRLDGSALERLGRG</sequence>
<protein>
    <recommendedName>
        <fullName evidence="3">N-acetyltransferase domain-containing protein</fullName>
    </recommendedName>
</protein>
<evidence type="ECO:0000259" key="3">
    <source>
        <dbReference type="Pfam" id="PF00583"/>
    </source>
</evidence>
<dbReference type="Gene3D" id="3.40.630.30">
    <property type="match status" value="1"/>
</dbReference>
<dbReference type="Pfam" id="PF00583">
    <property type="entry name" value="Acetyltransf_1"/>
    <property type="match status" value="1"/>
</dbReference>
<dbReference type="Proteomes" id="UP001501414">
    <property type="component" value="Unassembled WGS sequence"/>
</dbReference>
<dbReference type="InterPro" id="IPR051016">
    <property type="entry name" value="Diverse_Substrate_AcTransf"/>
</dbReference>
<keyword evidence="5" id="KW-1185">Reference proteome</keyword>
<name>A0ABP4IRJ6_9PSEU</name>
<dbReference type="PANTHER" id="PTHR10545:SF29">
    <property type="entry name" value="GH14572P-RELATED"/>
    <property type="match status" value="1"/>
</dbReference>
<dbReference type="EMBL" id="BAAAJK010000034">
    <property type="protein sequence ID" value="GAA1397241.1"/>
    <property type="molecule type" value="Genomic_DNA"/>
</dbReference>
<accession>A0ABP4IRJ6</accession>
<dbReference type="PANTHER" id="PTHR10545">
    <property type="entry name" value="DIAMINE N-ACETYLTRANSFERASE"/>
    <property type="match status" value="1"/>
</dbReference>
<evidence type="ECO:0000256" key="2">
    <source>
        <dbReference type="ARBA" id="ARBA00023315"/>
    </source>
</evidence>
<organism evidence="4 5">
    <name type="scientific">Pseudonocardia kongjuensis</name>
    <dbReference type="NCBI Taxonomy" id="102227"/>
    <lineage>
        <taxon>Bacteria</taxon>
        <taxon>Bacillati</taxon>
        <taxon>Actinomycetota</taxon>
        <taxon>Actinomycetes</taxon>
        <taxon>Pseudonocardiales</taxon>
        <taxon>Pseudonocardiaceae</taxon>
        <taxon>Pseudonocardia</taxon>
    </lineage>
</organism>
<evidence type="ECO:0000313" key="4">
    <source>
        <dbReference type="EMBL" id="GAA1397241.1"/>
    </source>
</evidence>
<proteinExistence type="predicted"/>
<keyword evidence="2" id="KW-0012">Acyltransferase</keyword>
<reference evidence="5" key="1">
    <citation type="journal article" date="2019" name="Int. J. Syst. Evol. Microbiol.">
        <title>The Global Catalogue of Microorganisms (GCM) 10K type strain sequencing project: providing services to taxonomists for standard genome sequencing and annotation.</title>
        <authorList>
            <consortium name="The Broad Institute Genomics Platform"/>
            <consortium name="The Broad Institute Genome Sequencing Center for Infectious Disease"/>
            <person name="Wu L."/>
            <person name="Ma J."/>
        </authorList>
    </citation>
    <scope>NUCLEOTIDE SEQUENCE [LARGE SCALE GENOMIC DNA]</scope>
    <source>
        <strain evidence="5">JCM 11896</strain>
    </source>
</reference>
<dbReference type="RefSeq" id="WP_344026632.1">
    <property type="nucleotide sequence ID" value="NZ_BAAAJK010000034.1"/>
</dbReference>
<evidence type="ECO:0000313" key="5">
    <source>
        <dbReference type="Proteomes" id="UP001501414"/>
    </source>
</evidence>
<evidence type="ECO:0000256" key="1">
    <source>
        <dbReference type="ARBA" id="ARBA00022679"/>
    </source>
</evidence>
<feature type="domain" description="N-acetyltransferase" evidence="3">
    <location>
        <begin position="38"/>
        <end position="75"/>
    </location>
</feature>